<reference evidence="1" key="1">
    <citation type="submission" date="2024-09" db="EMBL/GenBank/DDBJ databases">
        <title>Black Yeasts Isolated from many extreme environments.</title>
        <authorList>
            <person name="Coleine C."/>
            <person name="Stajich J.E."/>
            <person name="Selbmann L."/>
        </authorList>
    </citation>
    <scope>NUCLEOTIDE SEQUENCE</scope>
    <source>
        <strain evidence="1">CCFEE 5737</strain>
    </source>
</reference>
<name>A0ACC3DZ62_9PEZI</name>
<evidence type="ECO:0000313" key="2">
    <source>
        <dbReference type="Proteomes" id="UP001186974"/>
    </source>
</evidence>
<organism evidence="1 2">
    <name type="scientific">Coniosporium uncinatum</name>
    <dbReference type="NCBI Taxonomy" id="93489"/>
    <lineage>
        <taxon>Eukaryota</taxon>
        <taxon>Fungi</taxon>
        <taxon>Dikarya</taxon>
        <taxon>Ascomycota</taxon>
        <taxon>Pezizomycotina</taxon>
        <taxon>Dothideomycetes</taxon>
        <taxon>Dothideomycetes incertae sedis</taxon>
        <taxon>Coniosporium</taxon>
    </lineage>
</organism>
<sequence length="565" mass="63000">MTIVFSKSDPSVIPLLYCIVATGGRDVPLLEHLYWLEGQVNPLTNGAVLGDHGKCVLKLLYADLSDILQTTVTGSSNDYLFAYAATLYTRLYLRYPCPPEQLYALLESLVEGKAGLDTFENIMTAASIYHLVLLTRGRCSPVERFNLFDDRFVPFEDIKAEVTAMDMAPFLIKICLDPKGNSDRPRLLPIVFDIMLDLTIVVLRGTLEADGRVQGEEYVFVRRTVGQTDWQFWKTEGSLNTNFQIVKSGASIGTFEVRCGDEATGASMLLHDQSRLYAYLEPLIRSQVEMAVAKMATENCEMMDLEYEEIKQRFAIDSTSNNPTDTATSEPDLQAIRLHSSSSAIAATAPTPGASAAATSGVPNPFAAVQSAEDAANVQRQLGVIQSDLDAMNQKLAGAEAQPEDQRTKLMTQLGTQSQRLRSLIVPMAERLAEISESKKAAEIALKEAEQHRVRFVELAGRANINVKEYLDQQLASKDELLKTKDLKILEMTKEVATVQAQLQQAQDRITELKKSVHPNKRVENWERLLRILRIFGRRCKPGRLLPIKSRPSSMHKTKLRETQT</sequence>
<dbReference type="EMBL" id="JAWDJW010000044">
    <property type="protein sequence ID" value="KAK3081882.1"/>
    <property type="molecule type" value="Genomic_DNA"/>
</dbReference>
<keyword evidence="2" id="KW-1185">Reference proteome</keyword>
<dbReference type="Proteomes" id="UP001186974">
    <property type="component" value="Unassembled WGS sequence"/>
</dbReference>
<proteinExistence type="predicted"/>
<protein>
    <submittedName>
        <fullName evidence="1">Uncharacterized protein</fullName>
    </submittedName>
</protein>
<evidence type="ECO:0000313" key="1">
    <source>
        <dbReference type="EMBL" id="KAK3081882.1"/>
    </source>
</evidence>
<accession>A0ACC3DZ62</accession>
<comment type="caution">
    <text evidence="1">The sequence shown here is derived from an EMBL/GenBank/DDBJ whole genome shotgun (WGS) entry which is preliminary data.</text>
</comment>
<gene>
    <name evidence="1" type="ORF">LTS18_013978</name>
</gene>